<organism evidence="16 17">
    <name type="scientific">Fibroporia radiculosa</name>
    <dbReference type="NCBI Taxonomy" id="599839"/>
    <lineage>
        <taxon>Eukaryota</taxon>
        <taxon>Fungi</taxon>
        <taxon>Dikarya</taxon>
        <taxon>Basidiomycota</taxon>
        <taxon>Agaricomycotina</taxon>
        <taxon>Agaricomycetes</taxon>
        <taxon>Polyporales</taxon>
        <taxon>Fibroporiaceae</taxon>
        <taxon>Fibroporia</taxon>
    </lineage>
</organism>
<dbReference type="AlphaFoldDB" id="J7RVU9"/>
<evidence type="ECO:0000256" key="1">
    <source>
        <dbReference type="ARBA" id="ARBA00001971"/>
    </source>
</evidence>
<evidence type="ECO:0000256" key="2">
    <source>
        <dbReference type="ARBA" id="ARBA00004370"/>
    </source>
</evidence>
<dbReference type="InterPro" id="IPR017972">
    <property type="entry name" value="Cyt_P450_CS"/>
</dbReference>
<keyword evidence="10 13" id="KW-0408">Iron</keyword>
<reference evidence="16 17" key="1">
    <citation type="journal article" date="2012" name="Appl. Environ. Microbiol.">
        <title>Short-read sequencing for genomic analysis of the brown rot fungus Fibroporia radiculosa.</title>
        <authorList>
            <person name="Tang J.D."/>
            <person name="Perkins A.D."/>
            <person name="Sonstegard T.S."/>
            <person name="Schroeder S.G."/>
            <person name="Burgess S.C."/>
            <person name="Diehl S.V."/>
        </authorList>
    </citation>
    <scope>NUCLEOTIDE SEQUENCE [LARGE SCALE GENOMIC DNA]</scope>
    <source>
        <strain evidence="16 17">TFFH 294</strain>
    </source>
</reference>
<dbReference type="Gene3D" id="1.10.630.10">
    <property type="entry name" value="Cytochrome P450"/>
    <property type="match status" value="1"/>
</dbReference>
<accession>J7RVU9</accession>
<evidence type="ECO:0000256" key="7">
    <source>
        <dbReference type="ARBA" id="ARBA00022723"/>
    </source>
</evidence>
<evidence type="ECO:0008006" key="18">
    <source>
        <dbReference type="Google" id="ProtNLM"/>
    </source>
</evidence>
<dbReference type="RefSeq" id="XP_012177066.1">
    <property type="nucleotide sequence ID" value="XM_012321676.1"/>
</dbReference>
<keyword evidence="6 15" id="KW-0812">Transmembrane</keyword>
<dbReference type="GO" id="GO:0020037">
    <property type="term" value="F:heme binding"/>
    <property type="evidence" value="ECO:0007669"/>
    <property type="project" value="InterPro"/>
</dbReference>
<dbReference type="InterPro" id="IPR050364">
    <property type="entry name" value="Cytochrome_P450_fung"/>
</dbReference>
<evidence type="ECO:0000256" key="15">
    <source>
        <dbReference type="SAM" id="Phobius"/>
    </source>
</evidence>
<feature type="binding site" description="axial binding residue" evidence="13">
    <location>
        <position position="435"/>
    </location>
    <ligand>
        <name>heme</name>
        <dbReference type="ChEBI" id="CHEBI:30413"/>
    </ligand>
    <ligandPart>
        <name>Fe</name>
        <dbReference type="ChEBI" id="CHEBI:18248"/>
    </ligandPart>
</feature>
<feature type="transmembrane region" description="Helical" evidence="15">
    <location>
        <begin position="12"/>
        <end position="30"/>
    </location>
</feature>
<keyword evidence="17" id="KW-1185">Reference proteome</keyword>
<dbReference type="PRINTS" id="PR00463">
    <property type="entry name" value="EP450I"/>
</dbReference>
<dbReference type="InParanoid" id="J7RVU9"/>
<evidence type="ECO:0000256" key="11">
    <source>
        <dbReference type="ARBA" id="ARBA00023033"/>
    </source>
</evidence>
<evidence type="ECO:0000256" key="8">
    <source>
        <dbReference type="ARBA" id="ARBA00022989"/>
    </source>
</evidence>
<dbReference type="InterPro" id="IPR036396">
    <property type="entry name" value="Cyt_P450_sf"/>
</dbReference>
<evidence type="ECO:0000256" key="13">
    <source>
        <dbReference type="PIRSR" id="PIRSR602401-1"/>
    </source>
</evidence>
<dbReference type="GO" id="GO:0005506">
    <property type="term" value="F:iron ion binding"/>
    <property type="evidence" value="ECO:0007669"/>
    <property type="project" value="InterPro"/>
</dbReference>
<dbReference type="HOGENOM" id="CLU_001570_2_3_1"/>
<proteinExistence type="inferred from homology"/>
<evidence type="ECO:0000256" key="6">
    <source>
        <dbReference type="ARBA" id="ARBA00022692"/>
    </source>
</evidence>
<evidence type="ECO:0000256" key="12">
    <source>
        <dbReference type="ARBA" id="ARBA00023136"/>
    </source>
</evidence>
<name>J7RVU9_9APHY</name>
<evidence type="ECO:0000313" key="17">
    <source>
        <dbReference type="Proteomes" id="UP000006352"/>
    </source>
</evidence>
<dbReference type="SUPFAM" id="SSF48264">
    <property type="entry name" value="Cytochrome P450"/>
    <property type="match status" value="1"/>
</dbReference>
<dbReference type="PANTHER" id="PTHR46300:SF2">
    <property type="entry name" value="CYTOCHROME P450 MONOOXYGENASE ALNH-RELATED"/>
    <property type="match status" value="1"/>
</dbReference>
<dbReference type="GO" id="GO:0016020">
    <property type="term" value="C:membrane"/>
    <property type="evidence" value="ECO:0007669"/>
    <property type="project" value="UniProtKB-SubCell"/>
</dbReference>
<evidence type="ECO:0000256" key="5">
    <source>
        <dbReference type="ARBA" id="ARBA00022617"/>
    </source>
</evidence>
<evidence type="ECO:0000256" key="4">
    <source>
        <dbReference type="ARBA" id="ARBA00010617"/>
    </source>
</evidence>
<evidence type="ECO:0000256" key="14">
    <source>
        <dbReference type="RuleBase" id="RU000461"/>
    </source>
</evidence>
<dbReference type="InterPro" id="IPR001128">
    <property type="entry name" value="Cyt_P450"/>
</dbReference>
<keyword evidence="9 14" id="KW-0560">Oxidoreductase</keyword>
<comment type="subcellular location">
    <subcellularLocation>
        <location evidence="2">Membrane</location>
    </subcellularLocation>
</comment>
<evidence type="ECO:0000256" key="10">
    <source>
        <dbReference type="ARBA" id="ARBA00023004"/>
    </source>
</evidence>
<dbReference type="GeneID" id="24101945"/>
<gene>
    <name evidence="16" type="ORF">FIBRA_09365</name>
</gene>
<dbReference type="InterPro" id="IPR002401">
    <property type="entry name" value="Cyt_P450_E_grp-I"/>
</dbReference>
<comment type="pathway">
    <text evidence="3">Secondary metabolite biosynthesis.</text>
</comment>
<dbReference type="STRING" id="599839.J7RVU9"/>
<keyword evidence="7 13" id="KW-0479">Metal-binding</keyword>
<dbReference type="OrthoDB" id="2789670at2759"/>
<dbReference type="PROSITE" id="PS00086">
    <property type="entry name" value="CYTOCHROME_P450"/>
    <property type="match status" value="1"/>
</dbReference>
<comment type="cofactor">
    <cofactor evidence="1 13">
        <name>heme</name>
        <dbReference type="ChEBI" id="CHEBI:30413"/>
    </cofactor>
</comment>
<keyword evidence="12 15" id="KW-0472">Membrane</keyword>
<evidence type="ECO:0000256" key="3">
    <source>
        <dbReference type="ARBA" id="ARBA00005179"/>
    </source>
</evidence>
<dbReference type="EMBL" id="HE797627">
    <property type="protein sequence ID" value="CCM07045.1"/>
    <property type="molecule type" value="Genomic_DNA"/>
</dbReference>
<dbReference type="GO" id="GO:0004497">
    <property type="term" value="F:monooxygenase activity"/>
    <property type="evidence" value="ECO:0007669"/>
    <property type="project" value="UniProtKB-KW"/>
</dbReference>
<keyword evidence="5 13" id="KW-0349">Heme</keyword>
<dbReference type="Pfam" id="PF00067">
    <property type="entry name" value="p450"/>
    <property type="match status" value="1"/>
</dbReference>
<protein>
    <recommendedName>
        <fullName evidence="18">Cytochrome P450</fullName>
    </recommendedName>
</protein>
<sequence>MTTFLRLATSMLIDLISITSLNLVSLVAFIPRLQLPPGPPSIPLIGNIQNIPTSHAWVTYAKWAATYGDVIHVHVFGKSLVVLNSLETAKDILEKHSSVTSDRPHFVMISDLMGWDWAVQFMSVGPQFRLYRKTLHHLLHQSACNSYWPTIRKGTRSLLKNLLHHSEAVEHHLQHHSGGIMMSIIYGTEEGPLRDSYLAMAEDAVGGLVEAGNIGKFLVDFVPTLKHVPDWFPGASFKRKAGMWRKMARDMIEIPYRNVSSLYDLGMASPSVTTALLDRQKETSRQVYDPELIKGIAGVLYVGGADTSLSALDTFILAMLLHPDKQKCAQMEIDCAVGQGRLPEFSDRPSLPYMDCVLSEVLRWNSGVPLGDIEYRGFRIPAGATILVNQWAILRSEQHYSDPVTFTPERFLPRPDGTRALDPREASFGFGRRICPGRYFADDLLWMLMVNILAAFDICKFTDVDGNTIEPSGTYINGLVTRPEPFKCKLIPRLPNLEHLVESEV</sequence>
<dbReference type="CDD" id="cd11065">
    <property type="entry name" value="CYP64-like"/>
    <property type="match status" value="1"/>
</dbReference>
<evidence type="ECO:0000256" key="9">
    <source>
        <dbReference type="ARBA" id="ARBA00023002"/>
    </source>
</evidence>
<keyword evidence="11 14" id="KW-0503">Monooxygenase</keyword>
<evidence type="ECO:0000313" key="16">
    <source>
        <dbReference type="EMBL" id="CCM07045.1"/>
    </source>
</evidence>
<comment type="similarity">
    <text evidence="4 14">Belongs to the cytochrome P450 family.</text>
</comment>
<keyword evidence="8 15" id="KW-1133">Transmembrane helix</keyword>
<dbReference type="GO" id="GO:0016705">
    <property type="term" value="F:oxidoreductase activity, acting on paired donors, with incorporation or reduction of molecular oxygen"/>
    <property type="evidence" value="ECO:0007669"/>
    <property type="project" value="InterPro"/>
</dbReference>
<dbReference type="PANTHER" id="PTHR46300">
    <property type="entry name" value="P450, PUTATIVE (EUROFUNG)-RELATED-RELATED"/>
    <property type="match status" value="1"/>
</dbReference>
<dbReference type="Proteomes" id="UP000006352">
    <property type="component" value="Unassembled WGS sequence"/>
</dbReference>